<reference evidence="2 3" key="1">
    <citation type="submission" date="2018-06" db="EMBL/GenBank/DDBJ databases">
        <authorList>
            <consortium name="Pathogen Informatics"/>
            <person name="Doyle S."/>
        </authorList>
    </citation>
    <scope>NUCLEOTIDE SEQUENCE [LARGE SCALE GENOMIC DNA]</scope>
    <source>
        <strain evidence="2 3">NCTC13063</strain>
    </source>
</reference>
<dbReference type="Proteomes" id="UP000255283">
    <property type="component" value="Unassembled WGS sequence"/>
</dbReference>
<sequence>MNEIWRLPVMVLLWTAASVLPAQTARPSLTFLTVRSHDFGIYHERVSKAVVFIVKNTGKAPLVFHKAETSCGCTGVFFTRGVVAPGQRAYIKVVYDGNGFTQGLFRKSCRIFTNASKEPVELEIRGGYFLSDDE</sequence>
<feature type="chain" id="PRO_5042815834" evidence="1">
    <location>
        <begin position="23"/>
        <end position="134"/>
    </location>
</feature>
<protein>
    <submittedName>
        <fullName evidence="2">Protein of uncharacterized function (DUF1573)</fullName>
    </submittedName>
</protein>
<accession>A0AAQ1ZJ03</accession>
<dbReference type="AlphaFoldDB" id="A0AAQ1ZJ03"/>
<dbReference type="InterPro" id="IPR013783">
    <property type="entry name" value="Ig-like_fold"/>
</dbReference>
<keyword evidence="1" id="KW-0732">Signal</keyword>
<dbReference type="PANTHER" id="PTHR37833:SF1">
    <property type="entry name" value="SIGNAL PEPTIDE PROTEIN"/>
    <property type="match status" value="1"/>
</dbReference>
<dbReference type="Gene3D" id="2.60.40.10">
    <property type="entry name" value="Immunoglobulins"/>
    <property type="match status" value="1"/>
</dbReference>
<dbReference type="Pfam" id="PF07610">
    <property type="entry name" value="DUF1573"/>
    <property type="match status" value="1"/>
</dbReference>
<gene>
    <name evidence="2" type="ORF">NCTC13063_01094</name>
</gene>
<evidence type="ECO:0000313" key="2">
    <source>
        <dbReference type="EMBL" id="SUB79823.1"/>
    </source>
</evidence>
<evidence type="ECO:0000313" key="3">
    <source>
        <dbReference type="Proteomes" id="UP000255283"/>
    </source>
</evidence>
<evidence type="ECO:0000256" key="1">
    <source>
        <dbReference type="SAM" id="SignalP"/>
    </source>
</evidence>
<comment type="caution">
    <text evidence="2">The sequence shown here is derived from an EMBL/GenBank/DDBJ whole genome shotgun (WGS) entry which is preliminary data.</text>
</comment>
<dbReference type="PANTHER" id="PTHR37833">
    <property type="entry name" value="LIPOPROTEIN-RELATED"/>
    <property type="match status" value="1"/>
</dbReference>
<name>A0AAQ1ZJ03_9BACT</name>
<feature type="signal peptide" evidence="1">
    <location>
        <begin position="1"/>
        <end position="22"/>
    </location>
</feature>
<organism evidence="2 3">
    <name type="scientific">Segatella buccae</name>
    <dbReference type="NCBI Taxonomy" id="28126"/>
    <lineage>
        <taxon>Bacteria</taxon>
        <taxon>Pseudomonadati</taxon>
        <taxon>Bacteroidota</taxon>
        <taxon>Bacteroidia</taxon>
        <taxon>Bacteroidales</taxon>
        <taxon>Prevotellaceae</taxon>
        <taxon>Segatella</taxon>
    </lineage>
</organism>
<dbReference type="InterPro" id="IPR011467">
    <property type="entry name" value="DUF1573"/>
</dbReference>
<dbReference type="RefSeq" id="WP_115153486.1">
    <property type="nucleotide sequence ID" value="NZ_CAUUQQ010000090.1"/>
</dbReference>
<proteinExistence type="predicted"/>
<dbReference type="EMBL" id="UGTJ01000001">
    <property type="protein sequence ID" value="SUB79823.1"/>
    <property type="molecule type" value="Genomic_DNA"/>
</dbReference>